<keyword evidence="2" id="KW-1185">Reference proteome</keyword>
<reference evidence="1" key="1">
    <citation type="submission" date="2021-08" db="EMBL/GenBank/DDBJ databases">
        <title>The first chromosome-level gecko genome reveals the dynamic sex chromosomes of Neotropical dwarf geckos (Sphaerodactylidae: Sphaerodactylus).</title>
        <authorList>
            <person name="Pinto B.J."/>
            <person name="Keating S.E."/>
            <person name="Gamble T."/>
        </authorList>
    </citation>
    <scope>NUCLEOTIDE SEQUENCE</scope>
    <source>
        <strain evidence="1">TG3544</strain>
    </source>
</reference>
<proteinExistence type="predicted"/>
<protein>
    <submittedName>
        <fullName evidence="1">Uncharacterized protein</fullName>
    </submittedName>
</protein>
<gene>
    <name evidence="1" type="ORF">K3G42_008013</name>
</gene>
<dbReference type="EMBL" id="CM037616">
    <property type="protein sequence ID" value="KAH7991626.1"/>
    <property type="molecule type" value="Genomic_DNA"/>
</dbReference>
<comment type="caution">
    <text evidence="1">The sequence shown here is derived from an EMBL/GenBank/DDBJ whole genome shotgun (WGS) entry which is preliminary data.</text>
</comment>
<name>A0ACB8EGM1_9SAUR</name>
<accession>A0ACB8EGM1</accession>
<evidence type="ECO:0000313" key="2">
    <source>
        <dbReference type="Proteomes" id="UP000827872"/>
    </source>
</evidence>
<dbReference type="Proteomes" id="UP000827872">
    <property type="component" value="Linkage Group LG03"/>
</dbReference>
<sequence>MKTCRRCVLRVAMIQASKHGVPTCRDHRCLVSLGRLTSSRCRSPACKRSPQIADDLNLEKDVSDTPLPYTDRLV</sequence>
<evidence type="ECO:0000313" key="1">
    <source>
        <dbReference type="EMBL" id="KAH7991626.1"/>
    </source>
</evidence>
<organism evidence="1 2">
    <name type="scientific">Sphaerodactylus townsendi</name>
    <dbReference type="NCBI Taxonomy" id="933632"/>
    <lineage>
        <taxon>Eukaryota</taxon>
        <taxon>Metazoa</taxon>
        <taxon>Chordata</taxon>
        <taxon>Craniata</taxon>
        <taxon>Vertebrata</taxon>
        <taxon>Euteleostomi</taxon>
        <taxon>Lepidosauria</taxon>
        <taxon>Squamata</taxon>
        <taxon>Bifurcata</taxon>
        <taxon>Gekkota</taxon>
        <taxon>Sphaerodactylidae</taxon>
        <taxon>Sphaerodactylus</taxon>
    </lineage>
</organism>